<dbReference type="OrthoDB" id="8061707at2759"/>
<dbReference type="Proteomes" id="UP000014760">
    <property type="component" value="Unassembled WGS sequence"/>
</dbReference>
<proteinExistence type="predicted"/>
<dbReference type="EMBL" id="KB293802">
    <property type="protein sequence ID" value="ELU15496.1"/>
    <property type="molecule type" value="Genomic_DNA"/>
</dbReference>
<accession>R7VGQ4</accession>
<evidence type="ECO:0000313" key="4">
    <source>
        <dbReference type="Proteomes" id="UP000014760"/>
    </source>
</evidence>
<dbReference type="EnsemblMetazoa" id="CapteT205635">
    <property type="protein sequence ID" value="CapteP205635"/>
    <property type="gene ID" value="CapteG205635"/>
</dbReference>
<evidence type="ECO:0000313" key="2">
    <source>
        <dbReference type="EMBL" id="ELU15496.1"/>
    </source>
</evidence>
<dbReference type="AlphaFoldDB" id="R7VGQ4"/>
<sequence length="428" mass="49614">MDSMHLGKAQFDFAQNKFEWYGRRFDMWGPAKDSFDAEINALGVNQTIEVPEVTNAAIQQVLYDYREVFGEINSPPNPSIVPECKIITMGNPIKQTYYYDQVDKISKSADDSNTKILRKQLHNQLIKNSAMVATLLHQVFTLYVFTVFVSPMTSLNIIAVPSGIMITDRQELYSARSYVKVFVTIRDNRQFKFIQDINELCYKLRLQLTQTNVSFSTIDVLRHRLAILEERVHLQHHRPRRGLIGIIGNVAHVLFGTARDADVTALGNAVQKLGGATQGVIKTQDRSLAIVNKMSTEYNKLQKHVNNINRNLQMHMEALQHVADAMQQFEIVNRMSHVLSLIESQLYYYFHSVERLHDAREVLNSVRNHKQLPLYWYYQALHVDYILKYDDQLMCKVHIPILDDECIHGYYLTIMLDRRLAQSSIYLR</sequence>
<reference evidence="2 4" key="2">
    <citation type="journal article" date="2013" name="Nature">
        <title>Insights into bilaterian evolution from three spiralian genomes.</title>
        <authorList>
            <person name="Simakov O."/>
            <person name="Marletaz F."/>
            <person name="Cho S.J."/>
            <person name="Edsinger-Gonzales E."/>
            <person name="Havlak P."/>
            <person name="Hellsten U."/>
            <person name="Kuo D.H."/>
            <person name="Larsson T."/>
            <person name="Lv J."/>
            <person name="Arendt D."/>
            <person name="Savage R."/>
            <person name="Osoegawa K."/>
            <person name="de Jong P."/>
            <person name="Grimwood J."/>
            <person name="Chapman J.A."/>
            <person name="Shapiro H."/>
            <person name="Aerts A."/>
            <person name="Otillar R.P."/>
            <person name="Terry A.Y."/>
            <person name="Boore J.L."/>
            <person name="Grigoriev I.V."/>
            <person name="Lindberg D.R."/>
            <person name="Seaver E.C."/>
            <person name="Weisblat D.A."/>
            <person name="Putnam N.H."/>
            <person name="Rokhsar D.S."/>
        </authorList>
    </citation>
    <scope>NUCLEOTIDE SEQUENCE</scope>
    <source>
        <strain evidence="2 4">I ESC-2004</strain>
    </source>
</reference>
<protein>
    <submittedName>
        <fullName evidence="2 3">Uncharacterized protein</fullName>
    </submittedName>
</protein>
<name>R7VGQ4_CAPTE</name>
<gene>
    <name evidence="2" type="ORF">CAPTEDRAFT_205635</name>
</gene>
<keyword evidence="4" id="KW-1185">Reference proteome</keyword>
<dbReference type="HOGENOM" id="CLU_641309_0_0_1"/>
<reference evidence="4" key="1">
    <citation type="submission" date="2012-12" db="EMBL/GenBank/DDBJ databases">
        <authorList>
            <person name="Hellsten U."/>
            <person name="Grimwood J."/>
            <person name="Chapman J.A."/>
            <person name="Shapiro H."/>
            <person name="Aerts A."/>
            <person name="Otillar R.P."/>
            <person name="Terry A.Y."/>
            <person name="Boore J.L."/>
            <person name="Simakov O."/>
            <person name="Marletaz F."/>
            <person name="Cho S.-J."/>
            <person name="Edsinger-Gonzales E."/>
            <person name="Havlak P."/>
            <person name="Kuo D.-H."/>
            <person name="Larsson T."/>
            <person name="Lv J."/>
            <person name="Arendt D."/>
            <person name="Savage R."/>
            <person name="Osoegawa K."/>
            <person name="de Jong P."/>
            <person name="Lindberg D.R."/>
            <person name="Seaver E.C."/>
            <person name="Weisblat D.A."/>
            <person name="Putnam N.H."/>
            <person name="Grigoriev I.V."/>
            <person name="Rokhsar D.S."/>
        </authorList>
    </citation>
    <scope>NUCLEOTIDE SEQUENCE</scope>
    <source>
        <strain evidence="4">I ESC-2004</strain>
    </source>
</reference>
<evidence type="ECO:0000313" key="3">
    <source>
        <dbReference type="EnsemblMetazoa" id="CapteP205635"/>
    </source>
</evidence>
<organism evidence="2">
    <name type="scientific">Capitella teleta</name>
    <name type="common">Polychaete worm</name>
    <dbReference type="NCBI Taxonomy" id="283909"/>
    <lineage>
        <taxon>Eukaryota</taxon>
        <taxon>Metazoa</taxon>
        <taxon>Spiralia</taxon>
        <taxon>Lophotrochozoa</taxon>
        <taxon>Annelida</taxon>
        <taxon>Polychaeta</taxon>
        <taxon>Sedentaria</taxon>
        <taxon>Scolecida</taxon>
        <taxon>Capitellidae</taxon>
        <taxon>Capitella</taxon>
    </lineage>
</organism>
<reference evidence="3" key="3">
    <citation type="submission" date="2015-06" db="UniProtKB">
        <authorList>
            <consortium name="EnsemblMetazoa"/>
        </authorList>
    </citation>
    <scope>IDENTIFICATION</scope>
</reference>
<dbReference type="EMBL" id="AMQN01018034">
    <property type="status" value="NOT_ANNOTATED_CDS"/>
    <property type="molecule type" value="Genomic_DNA"/>
</dbReference>
<feature type="coiled-coil region" evidence="1">
    <location>
        <begin position="291"/>
        <end position="318"/>
    </location>
</feature>
<keyword evidence="1" id="KW-0175">Coiled coil</keyword>
<evidence type="ECO:0000256" key="1">
    <source>
        <dbReference type="SAM" id="Coils"/>
    </source>
</evidence>